<gene>
    <name evidence="4" type="ORF">OB236_03805</name>
</gene>
<dbReference type="InterPro" id="IPR050248">
    <property type="entry name" value="Polysacc_deacetylase_ArnD"/>
</dbReference>
<organism evidence="4 5">
    <name type="scientific">Paenibacillus baimaensis</name>
    <dbReference type="NCBI Taxonomy" id="2982185"/>
    <lineage>
        <taxon>Bacteria</taxon>
        <taxon>Bacillati</taxon>
        <taxon>Bacillota</taxon>
        <taxon>Bacilli</taxon>
        <taxon>Bacillales</taxon>
        <taxon>Paenibacillaceae</taxon>
        <taxon>Paenibacillus</taxon>
    </lineage>
</organism>
<dbReference type="Pfam" id="PF01522">
    <property type="entry name" value="Polysacc_deac_1"/>
    <property type="match status" value="1"/>
</dbReference>
<dbReference type="PROSITE" id="PS51677">
    <property type="entry name" value="NODB"/>
    <property type="match status" value="1"/>
</dbReference>
<dbReference type="Proteomes" id="UP001652445">
    <property type="component" value="Unassembled WGS sequence"/>
</dbReference>
<dbReference type="PANTHER" id="PTHR10587:SF133">
    <property type="entry name" value="CHITIN DEACETYLASE 1-RELATED"/>
    <property type="match status" value="1"/>
</dbReference>
<dbReference type="SUPFAM" id="SSF88713">
    <property type="entry name" value="Glycoside hydrolase/deacetylase"/>
    <property type="match status" value="1"/>
</dbReference>
<feature type="domain" description="NodB homology" evidence="3">
    <location>
        <begin position="27"/>
        <end position="206"/>
    </location>
</feature>
<dbReference type="PANTHER" id="PTHR10587">
    <property type="entry name" value="GLYCOSYL TRANSFERASE-RELATED"/>
    <property type="match status" value="1"/>
</dbReference>
<evidence type="ECO:0000256" key="1">
    <source>
        <dbReference type="ARBA" id="ARBA00022723"/>
    </source>
</evidence>
<keyword evidence="2" id="KW-0378">Hydrolase</keyword>
<evidence type="ECO:0000256" key="2">
    <source>
        <dbReference type="ARBA" id="ARBA00022801"/>
    </source>
</evidence>
<accession>A0ABT2U9D0</accession>
<dbReference type="InterPro" id="IPR002509">
    <property type="entry name" value="NODB_dom"/>
</dbReference>
<sequence>MTEWRENIITFARKHRDSVYINGPDRNRVALTFDDGPDNVNTPVIIDSLKKYGVKGSFFFVGEMAKIYPGVVRHAFDNGNLVLNHSYKHDNLTQKTNHQIQADLNQTDKIIEDIIGKKPALMRSPYGDTDEKVVAAATETGHKIVLWSIDTLDWSQRESDNIVHNVIDNIRNGDIILMHSTSRTNETAKAVPIMIEELQKRNYDIVDLETLLNVQAYQ</sequence>
<name>A0ABT2U9D0_9BACL</name>
<dbReference type="EMBL" id="JAOQIO010000007">
    <property type="protein sequence ID" value="MCU6791250.1"/>
    <property type="molecule type" value="Genomic_DNA"/>
</dbReference>
<protein>
    <submittedName>
        <fullName evidence="4">Polysaccharide deacetylase family protein</fullName>
    </submittedName>
</protein>
<evidence type="ECO:0000313" key="5">
    <source>
        <dbReference type="Proteomes" id="UP001652445"/>
    </source>
</evidence>
<proteinExistence type="predicted"/>
<keyword evidence="5" id="KW-1185">Reference proteome</keyword>
<evidence type="ECO:0000259" key="3">
    <source>
        <dbReference type="PROSITE" id="PS51677"/>
    </source>
</evidence>
<keyword evidence="1" id="KW-0479">Metal-binding</keyword>
<dbReference type="Gene3D" id="3.20.20.370">
    <property type="entry name" value="Glycoside hydrolase/deacetylase"/>
    <property type="match status" value="1"/>
</dbReference>
<reference evidence="4 5" key="1">
    <citation type="submission" date="2022-09" db="EMBL/GenBank/DDBJ databases">
        <authorList>
            <person name="Han X.L."/>
            <person name="Wang Q."/>
            <person name="Lu T."/>
        </authorList>
    </citation>
    <scope>NUCLEOTIDE SEQUENCE [LARGE SCALE GENOMIC DNA]</scope>
    <source>
        <strain evidence="4 5">WQ 127069</strain>
    </source>
</reference>
<dbReference type="InterPro" id="IPR011330">
    <property type="entry name" value="Glyco_hydro/deAcase_b/a-brl"/>
</dbReference>
<dbReference type="CDD" id="cd10917">
    <property type="entry name" value="CE4_NodB_like_6s_7s"/>
    <property type="match status" value="1"/>
</dbReference>
<comment type="caution">
    <text evidence="4">The sequence shown here is derived from an EMBL/GenBank/DDBJ whole genome shotgun (WGS) entry which is preliminary data.</text>
</comment>
<evidence type="ECO:0000313" key="4">
    <source>
        <dbReference type="EMBL" id="MCU6791250.1"/>
    </source>
</evidence>